<evidence type="ECO:0000313" key="7">
    <source>
        <dbReference type="EMBL" id="TPN87231.1"/>
    </source>
</evidence>
<feature type="domain" description="RagB/SusD" evidence="6">
    <location>
        <begin position="409"/>
        <end position="527"/>
    </location>
</feature>
<dbReference type="PROSITE" id="PS51257">
    <property type="entry name" value="PROKAR_LIPOPROTEIN"/>
    <property type="match status" value="1"/>
</dbReference>
<evidence type="ECO:0000256" key="3">
    <source>
        <dbReference type="ARBA" id="ARBA00022729"/>
    </source>
</evidence>
<evidence type="ECO:0000256" key="2">
    <source>
        <dbReference type="ARBA" id="ARBA00006275"/>
    </source>
</evidence>
<accession>A0A504JKZ8</accession>
<dbReference type="AlphaFoldDB" id="A0A504JKZ8"/>
<evidence type="ECO:0000313" key="8">
    <source>
        <dbReference type="Proteomes" id="UP000315540"/>
    </source>
</evidence>
<dbReference type="OrthoDB" id="5694214at2"/>
<keyword evidence="5" id="KW-0998">Cell outer membrane</keyword>
<gene>
    <name evidence="7" type="ORF">FHK87_06490</name>
</gene>
<protein>
    <submittedName>
        <fullName evidence="7">RagB/SusD family nutrient uptake outer membrane protein</fullName>
    </submittedName>
</protein>
<organism evidence="7 8">
    <name type="scientific">Aquimarina algicola</name>
    <dbReference type="NCBI Taxonomy" id="2589995"/>
    <lineage>
        <taxon>Bacteria</taxon>
        <taxon>Pseudomonadati</taxon>
        <taxon>Bacteroidota</taxon>
        <taxon>Flavobacteriia</taxon>
        <taxon>Flavobacteriales</taxon>
        <taxon>Flavobacteriaceae</taxon>
        <taxon>Aquimarina</taxon>
    </lineage>
</organism>
<comment type="caution">
    <text evidence="7">The sequence shown here is derived from an EMBL/GenBank/DDBJ whole genome shotgun (WGS) entry which is preliminary data.</text>
</comment>
<dbReference type="Proteomes" id="UP000315540">
    <property type="component" value="Unassembled WGS sequence"/>
</dbReference>
<proteinExistence type="inferred from homology"/>
<keyword evidence="4" id="KW-0472">Membrane</keyword>
<keyword evidence="3" id="KW-0732">Signal</keyword>
<comment type="similarity">
    <text evidence="2">Belongs to the SusD family.</text>
</comment>
<name>A0A504JKZ8_9FLAO</name>
<sequence length="527" mass="58225">MKMKNIKLIGIGLVGAILMIGCTDLDEELNDSVNEAAGFSASDLLAGAYSSMRELQHEQDILASYVHSSDELIAPTRGADWDDAGAWRDHHLHSWTNTHPHIDKTWRDLNSRAFNAQLVLCNGDASATEIAEATFLRTLSDFFTLDLFGVVPRRACNEDLLQPPTQQLGRAEAIDVFISEMEAVLNDMPTANGPITATQNAGRMLLAKLYLNKAVYKATGQDGVAQPGPYTFDPVDMTMAINHLNEITGYSLEDDYFSSFTPTNTETSTEIIFVSENELGGATGNIRNRWHMTMHYNQQPSGWNGFVATADLYNLFEDGDVRRSTDIPGLTDAFGYNAGFLVGQQQGPSDKTLTSLIDLEDRPGNPLVFTEEVDIFSSNERNGIRVIKYLPNLELSADADGISFSNDDAPGNDYVFFRYADARLMKAEAILRGGTDTNGESALAIINELRTSRNASMLPAVTESDILDERSRELYWEGWRRNDQIRFNTFLGTWQAKADASPERALLMPIPAEALATNPNLTQNSGY</sequence>
<evidence type="ECO:0000259" key="6">
    <source>
        <dbReference type="Pfam" id="PF07980"/>
    </source>
</evidence>
<dbReference type="GO" id="GO:0009279">
    <property type="term" value="C:cell outer membrane"/>
    <property type="evidence" value="ECO:0007669"/>
    <property type="project" value="UniProtKB-SubCell"/>
</dbReference>
<dbReference type="InterPro" id="IPR012944">
    <property type="entry name" value="SusD_RagB_dom"/>
</dbReference>
<evidence type="ECO:0000256" key="5">
    <source>
        <dbReference type="ARBA" id="ARBA00023237"/>
    </source>
</evidence>
<keyword evidence="8" id="KW-1185">Reference proteome</keyword>
<dbReference type="EMBL" id="VFWZ01000002">
    <property type="protein sequence ID" value="TPN87231.1"/>
    <property type="molecule type" value="Genomic_DNA"/>
</dbReference>
<dbReference type="Gene3D" id="1.25.40.390">
    <property type="match status" value="1"/>
</dbReference>
<evidence type="ECO:0000256" key="1">
    <source>
        <dbReference type="ARBA" id="ARBA00004442"/>
    </source>
</evidence>
<evidence type="ECO:0000256" key="4">
    <source>
        <dbReference type="ARBA" id="ARBA00023136"/>
    </source>
</evidence>
<dbReference type="Pfam" id="PF07980">
    <property type="entry name" value="SusD_RagB"/>
    <property type="match status" value="1"/>
</dbReference>
<reference evidence="7 8" key="1">
    <citation type="submission" date="2019-06" db="EMBL/GenBank/DDBJ databases">
        <authorList>
            <person name="Meng X."/>
        </authorList>
    </citation>
    <scope>NUCLEOTIDE SEQUENCE [LARGE SCALE GENOMIC DNA]</scope>
    <source>
        <strain evidence="7 8">M625</strain>
    </source>
</reference>
<comment type="subcellular location">
    <subcellularLocation>
        <location evidence="1">Cell outer membrane</location>
    </subcellularLocation>
</comment>
<dbReference type="InterPro" id="IPR011990">
    <property type="entry name" value="TPR-like_helical_dom_sf"/>
</dbReference>
<dbReference type="SUPFAM" id="SSF48452">
    <property type="entry name" value="TPR-like"/>
    <property type="match status" value="1"/>
</dbReference>